<dbReference type="CDD" id="cd03017">
    <property type="entry name" value="PRX_BCP"/>
    <property type="match status" value="1"/>
</dbReference>
<evidence type="ECO:0000313" key="14">
    <source>
        <dbReference type="Proteomes" id="UP000197679"/>
    </source>
</evidence>
<dbReference type="SUPFAM" id="SSF52833">
    <property type="entry name" value="Thioredoxin-like"/>
    <property type="match status" value="1"/>
</dbReference>
<dbReference type="EC" id="1.11.1.24" evidence="2"/>
<comment type="subunit">
    <text evidence="1">Monomer.</text>
</comment>
<keyword evidence="14" id="KW-1185">Reference proteome</keyword>
<evidence type="ECO:0000256" key="4">
    <source>
        <dbReference type="ARBA" id="ARBA00022862"/>
    </source>
</evidence>
<evidence type="ECO:0000259" key="12">
    <source>
        <dbReference type="PROSITE" id="PS51352"/>
    </source>
</evidence>
<accession>A0A218NNA7</accession>
<name>A0A218NNA7_9ARCH</name>
<evidence type="ECO:0000256" key="8">
    <source>
        <dbReference type="ARBA" id="ARBA00032824"/>
    </source>
</evidence>
<dbReference type="FunFam" id="3.40.30.10:FF:000007">
    <property type="entry name" value="Thioredoxin-dependent thiol peroxidase"/>
    <property type="match status" value="1"/>
</dbReference>
<proteinExistence type="inferred from homology"/>
<dbReference type="InterPro" id="IPR036249">
    <property type="entry name" value="Thioredoxin-like_sf"/>
</dbReference>
<evidence type="ECO:0000256" key="2">
    <source>
        <dbReference type="ARBA" id="ARBA00013017"/>
    </source>
</evidence>
<dbReference type="InterPro" id="IPR000866">
    <property type="entry name" value="AhpC/TSA"/>
</dbReference>
<evidence type="ECO:0000256" key="11">
    <source>
        <dbReference type="PIRSR" id="PIRSR000239-1"/>
    </source>
</evidence>
<dbReference type="GO" id="GO:0045454">
    <property type="term" value="P:cell redox homeostasis"/>
    <property type="evidence" value="ECO:0007669"/>
    <property type="project" value="TreeGrafter"/>
</dbReference>
<comment type="catalytic activity">
    <reaction evidence="10">
        <text>a hydroperoxide + [thioredoxin]-dithiol = an alcohol + [thioredoxin]-disulfide + H2O</text>
        <dbReference type="Rhea" id="RHEA:62620"/>
        <dbReference type="Rhea" id="RHEA-COMP:10698"/>
        <dbReference type="Rhea" id="RHEA-COMP:10700"/>
        <dbReference type="ChEBI" id="CHEBI:15377"/>
        <dbReference type="ChEBI" id="CHEBI:29950"/>
        <dbReference type="ChEBI" id="CHEBI:30879"/>
        <dbReference type="ChEBI" id="CHEBI:35924"/>
        <dbReference type="ChEBI" id="CHEBI:50058"/>
        <dbReference type="EC" id="1.11.1.24"/>
    </reaction>
</comment>
<dbReference type="InterPro" id="IPR024706">
    <property type="entry name" value="Peroxiredoxin_AhpC-typ"/>
</dbReference>
<organism evidence="13 14">
    <name type="scientific">Candidatus Mancarchaeum acidiphilum</name>
    <dbReference type="NCBI Taxonomy" id="1920749"/>
    <lineage>
        <taxon>Archaea</taxon>
        <taxon>Candidatus Micrarchaeota</taxon>
        <taxon>Candidatus Mancarchaeum</taxon>
    </lineage>
</organism>
<evidence type="ECO:0000256" key="9">
    <source>
        <dbReference type="ARBA" id="ARBA00038489"/>
    </source>
</evidence>
<evidence type="ECO:0000256" key="6">
    <source>
        <dbReference type="ARBA" id="ARBA00023157"/>
    </source>
</evidence>
<evidence type="ECO:0000256" key="5">
    <source>
        <dbReference type="ARBA" id="ARBA00023002"/>
    </source>
</evidence>
<dbReference type="PIRSF" id="PIRSF000239">
    <property type="entry name" value="AHPC"/>
    <property type="match status" value="1"/>
</dbReference>
<dbReference type="GO" id="GO:0034599">
    <property type="term" value="P:cellular response to oxidative stress"/>
    <property type="evidence" value="ECO:0007669"/>
    <property type="project" value="TreeGrafter"/>
</dbReference>
<evidence type="ECO:0000256" key="10">
    <source>
        <dbReference type="ARBA" id="ARBA00049091"/>
    </source>
</evidence>
<dbReference type="PANTHER" id="PTHR42801:SF4">
    <property type="entry name" value="AHPC_TSA FAMILY PROTEIN"/>
    <property type="match status" value="1"/>
</dbReference>
<comment type="similarity">
    <text evidence="9">Belongs to the peroxiredoxin family. BCP/PrxQ subfamily.</text>
</comment>
<protein>
    <recommendedName>
        <fullName evidence="2">thioredoxin-dependent peroxiredoxin</fullName>
        <ecNumber evidence="2">1.11.1.24</ecNumber>
    </recommendedName>
    <alternativeName>
        <fullName evidence="8">Thioredoxin peroxidase</fullName>
    </alternativeName>
</protein>
<dbReference type="GO" id="GO:0008379">
    <property type="term" value="F:thioredoxin peroxidase activity"/>
    <property type="evidence" value="ECO:0007669"/>
    <property type="project" value="TreeGrafter"/>
</dbReference>
<dbReference type="Proteomes" id="UP000197679">
    <property type="component" value="Chromosome"/>
</dbReference>
<dbReference type="KEGG" id="marh:Mia14_0646"/>
<keyword evidence="6" id="KW-1015">Disulfide bond</keyword>
<dbReference type="OrthoDB" id="145578at2157"/>
<dbReference type="GeneID" id="33314199"/>
<evidence type="ECO:0000256" key="1">
    <source>
        <dbReference type="ARBA" id="ARBA00011245"/>
    </source>
</evidence>
<dbReference type="InterPro" id="IPR050924">
    <property type="entry name" value="Peroxiredoxin_BCP/PrxQ"/>
</dbReference>
<dbReference type="EMBL" id="CP019964">
    <property type="protein sequence ID" value="ASI13949.1"/>
    <property type="molecule type" value="Genomic_DNA"/>
</dbReference>
<evidence type="ECO:0000313" key="13">
    <source>
        <dbReference type="EMBL" id="ASI13949.1"/>
    </source>
</evidence>
<dbReference type="PANTHER" id="PTHR42801">
    <property type="entry name" value="THIOREDOXIN-DEPENDENT PEROXIDE REDUCTASE"/>
    <property type="match status" value="1"/>
</dbReference>
<keyword evidence="7" id="KW-0676">Redox-active center</keyword>
<dbReference type="RefSeq" id="WP_088820213.1">
    <property type="nucleotide sequence ID" value="NZ_CP019964.1"/>
</dbReference>
<keyword evidence="3" id="KW-0575">Peroxidase</keyword>
<reference evidence="13 14" key="1">
    <citation type="journal article" date="2017" name="Nat. Commun.">
        <title>'ARMAN' archaea depend on association with euryarchaeal host in culture and in situ.</title>
        <authorList>
            <person name="Golyshina O."/>
            <person name="Toshchakov S."/>
            <person name="Makarova K."/>
            <person name="Gavrilov S."/>
            <person name="Korzhenkov A."/>
            <person name="La Cono V."/>
            <person name="Arcadi E."/>
            <person name="Nechitaylo T."/>
            <person name="Ferrer M."/>
            <person name="Kublanov I."/>
            <person name="Wolf Y."/>
            <person name="Yakimov M."/>
            <person name="Golyshin P."/>
            <person name="Slesarev A."/>
            <person name="Kozyavkin S."/>
        </authorList>
    </citation>
    <scope>NUCLEOTIDE SEQUENCE [LARGE SCALE GENOMIC DNA]</scope>
    <source>
        <strain evidence="13 14">Mia14</strain>
    </source>
</reference>
<dbReference type="Gene3D" id="3.40.30.10">
    <property type="entry name" value="Glutaredoxin"/>
    <property type="match status" value="1"/>
</dbReference>
<keyword evidence="5" id="KW-0560">Oxidoreductase</keyword>
<dbReference type="PROSITE" id="PS51352">
    <property type="entry name" value="THIOREDOXIN_2"/>
    <property type="match status" value="1"/>
</dbReference>
<feature type="active site" description="Cysteine sulfenic acid (-SOH) intermediate; for peroxidase activity" evidence="11">
    <location>
        <position position="44"/>
    </location>
</feature>
<evidence type="ECO:0000256" key="3">
    <source>
        <dbReference type="ARBA" id="ARBA00022559"/>
    </source>
</evidence>
<feature type="domain" description="Thioredoxin" evidence="12">
    <location>
        <begin position="2"/>
        <end position="151"/>
    </location>
</feature>
<keyword evidence="4" id="KW-0049">Antioxidant</keyword>
<dbReference type="Pfam" id="PF00578">
    <property type="entry name" value="AhpC-TSA"/>
    <property type="match status" value="1"/>
</dbReference>
<dbReference type="AlphaFoldDB" id="A0A218NNA7"/>
<gene>
    <name evidence="13" type="ORF">Mia14_0646</name>
</gene>
<dbReference type="InterPro" id="IPR013766">
    <property type="entry name" value="Thioredoxin_domain"/>
</dbReference>
<dbReference type="GO" id="GO:0005737">
    <property type="term" value="C:cytoplasm"/>
    <property type="evidence" value="ECO:0007669"/>
    <property type="project" value="TreeGrafter"/>
</dbReference>
<sequence>MLLENTKAPDFELDGSDGKKHSLDEFKGKYLVLYFYPKDNTPGCTIEARQFNEKIEEIEKLNATVVGVSKDDLKSHDKFKSKFDLKFLLLSDPTSEMIKKYESYGKSMIGFGTLRSTYIIGKDGTILKAYPKVKPAIHADEVIDYLKSVNE</sequence>
<evidence type="ECO:0000256" key="7">
    <source>
        <dbReference type="ARBA" id="ARBA00023284"/>
    </source>
</evidence>